<protein>
    <submittedName>
        <fullName evidence="1">Uncharacterized protein</fullName>
    </submittedName>
</protein>
<organism evidence="1 2">
    <name type="scientific">Beauveria asiatica</name>
    <dbReference type="NCBI Taxonomy" id="1069075"/>
    <lineage>
        <taxon>Eukaryota</taxon>
        <taxon>Fungi</taxon>
        <taxon>Dikarya</taxon>
        <taxon>Ascomycota</taxon>
        <taxon>Pezizomycotina</taxon>
        <taxon>Sordariomycetes</taxon>
        <taxon>Hypocreomycetidae</taxon>
        <taxon>Hypocreales</taxon>
        <taxon>Cordycipitaceae</taxon>
        <taxon>Beauveria</taxon>
    </lineage>
</organism>
<reference evidence="1 2" key="1">
    <citation type="submission" date="2020-02" db="EMBL/GenBank/DDBJ databases">
        <title>Comparative genomics of the hypocrealean fungal genus Beauvera.</title>
        <authorList>
            <person name="Showalter D.N."/>
            <person name="Bushley K.E."/>
            <person name="Rehner S.A."/>
        </authorList>
    </citation>
    <scope>NUCLEOTIDE SEQUENCE [LARGE SCALE GENOMIC DNA]</scope>
    <source>
        <strain evidence="1 2">ARSEF4384</strain>
    </source>
</reference>
<gene>
    <name evidence="1" type="ORF">G3M48_002992</name>
</gene>
<accession>A0AAW0RWY0</accession>
<dbReference type="EMBL" id="JAAHCF010000205">
    <property type="protein sequence ID" value="KAK8146530.1"/>
    <property type="molecule type" value="Genomic_DNA"/>
</dbReference>
<comment type="caution">
    <text evidence="1">The sequence shown here is derived from an EMBL/GenBank/DDBJ whole genome shotgun (WGS) entry which is preliminary data.</text>
</comment>
<dbReference type="Proteomes" id="UP001397290">
    <property type="component" value="Unassembled WGS sequence"/>
</dbReference>
<dbReference type="AlphaFoldDB" id="A0AAW0RWY0"/>
<keyword evidence="2" id="KW-1185">Reference proteome</keyword>
<sequence length="232" mass="26439">MAASLPLDYHIDDQYQFSLTKDEVMFMKDETVGRQVSVMVDGKIPLQSVEGFTLLKRNVIDNSDIIEAVRSYLQCETDDQPLGLGLYRTLGPVPGAYAFRRSYPGQFAESVLVHLLPKHSKIRIWKGIDRRAEVPVRMGEIPLWQADNLGLGNAGLKCREEVFDQGGWCVRDTRVFIEVLSGKAFTFAIAKLPLPQMWHRMKVHKSLRSTVEEIQTATFEIRAEYYDNEGQD</sequence>
<name>A0AAW0RWY0_9HYPO</name>
<proteinExistence type="predicted"/>
<evidence type="ECO:0000313" key="1">
    <source>
        <dbReference type="EMBL" id="KAK8146530.1"/>
    </source>
</evidence>
<evidence type="ECO:0000313" key="2">
    <source>
        <dbReference type="Proteomes" id="UP001397290"/>
    </source>
</evidence>